<dbReference type="SMART" id="SM00228">
    <property type="entry name" value="PDZ"/>
    <property type="match status" value="1"/>
</dbReference>
<evidence type="ECO:0000256" key="4">
    <source>
        <dbReference type="ARBA" id="ARBA00022825"/>
    </source>
</evidence>
<dbReference type="RefSeq" id="WP_267927062.1">
    <property type="nucleotide sequence ID" value="NZ_AP024233.1"/>
</dbReference>
<keyword evidence="2 5" id="KW-0645">Protease</keyword>
<dbReference type="GO" id="GO:0008236">
    <property type="term" value="F:serine-type peptidase activity"/>
    <property type="evidence" value="ECO:0007669"/>
    <property type="project" value="UniProtKB-KW"/>
</dbReference>
<dbReference type="Proteomes" id="UP001063350">
    <property type="component" value="Chromosome"/>
</dbReference>
<dbReference type="SMART" id="SM00245">
    <property type="entry name" value="TSPc"/>
    <property type="match status" value="1"/>
</dbReference>
<dbReference type="GO" id="GO:0030288">
    <property type="term" value="C:outer membrane-bounded periplasmic space"/>
    <property type="evidence" value="ECO:0007669"/>
    <property type="project" value="TreeGrafter"/>
</dbReference>
<dbReference type="FunFam" id="3.90.226.10:FF:000090">
    <property type="entry name" value="Tail-specific protease"/>
    <property type="match status" value="1"/>
</dbReference>
<feature type="coiled-coil region" evidence="6">
    <location>
        <begin position="654"/>
        <end position="688"/>
    </location>
</feature>
<dbReference type="InterPro" id="IPR029045">
    <property type="entry name" value="ClpP/crotonase-like_dom_sf"/>
</dbReference>
<dbReference type="Pfam" id="PF11818">
    <property type="entry name" value="DUF3340"/>
    <property type="match status" value="1"/>
</dbReference>
<dbReference type="GO" id="GO:0007165">
    <property type="term" value="P:signal transduction"/>
    <property type="evidence" value="ECO:0007669"/>
    <property type="project" value="TreeGrafter"/>
</dbReference>
<dbReference type="PANTHER" id="PTHR32060:SF22">
    <property type="entry name" value="CARBOXYL-TERMINAL-PROCESSING PEPTIDASE 3, CHLOROPLASTIC"/>
    <property type="match status" value="1"/>
</dbReference>
<dbReference type="GO" id="GO:0004175">
    <property type="term" value="F:endopeptidase activity"/>
    <property type="evidence" value="ECO:0007669"/>
    <property type="project" value="TreeGrafter"/>
</dbReference>
<dbReference type="InterPro" id="IPR004447">
    <property type="entry name" value="Peptidase_S41A"/>
</dbReference>
<dbReference type="GO" id="GO:0006508">
    <property type="term" value="P:proteolysis"/>
    <property type="evidence" value="ECO:0007669"/>
    <property type="project" value="UniProtKB-KW"/>
</dbReference>
<dbReference type="Pfam" id="PF00595">
    <property type="entry name" value="PDZ"/>
    <property type="match status" value="1"/>
</dbReference>
<dbReference type="Gene3D" id="3.90.226.10">
    <property type="entry name" value="2-enoyl-CoA Hydratase, Chain A, domain 1"/>
    <property type="match status" value="1"/>
</dbReference>
<dbReference type="EMBL" id="AP024233">
    <property type="protein sequence ID" value="BCO10325.1"/>
    <property type="molecule type" value="Genomic_DNA"/>
</dbReference>
<keyword evidence="3 5" id="KW-0378">Hydrolase</keyword>
<dbReference type="SUPFAM" id="SSF52096">
    <property type="entry name" value="ClpP/crotonase"/>
    <property type="match status" value="1"/>
</dbReference>
<keyword evidence="10" id="KW-1185">Reference proteome</keyword>
<evidence type="ECO:0000313" key="10">
    <source>
        <dbReference type="Proteomes" id="UP001063350"/>
    </source>
</evidence>
<dbReference type="CDD" id="cd06782">
    <property type="entry name" value="cpPDZ_CPP-like"/>
    <property type="match status" value="1"/>
</dbReference>
<dbReference type="SUPFAM" id="SSF50156">
    <property type="entry name" value="PDZ domain-like"/>
    <property type="match status" value="1"/>
</dbReference>
<evidence type="ECO:0000256" key="5">
    <source>
        <dbReference type="RuleBase" id="RU004404"/>
    </source>
</evidence>
<dbReference type="CDD" id="cd07560">
    <property type="entry name" value="Peptidase_S41_CPP"/>
    <property type="match status" value="1"/>
</dbReference>
<evidence type="ECO:0000256" key="6">
    <source>
        <dbReference type="SAM" id="Coils"/>
    </source>
</evidence>
<keyword evidence="4 5" id="KW-0720">Serine protease</keyword>
<sequence>MNNALRSRRPLSPAHRAWITCLLFFLLATSVAAKVLPLEFDAGRNRLIAYMLSQQLPAQHFSHKPLDDTLSRNAYDLYLRQLDPRKRFLLKTDVEQLDAFADHIDDELRRGRMVLPDAGMQLLNERIKQVDKWIDEIMDKGFDPNREEYLEVDPKKRQWAADRDALYDRWRRILKMQVLSTYLDLMEEQVKKAGSAETREDGTPALQESESAESRAIDSELWEQAMAKVKKRNHTYLHRLLQETRQEHYNRYFDAVARAFDPHTTYMAPTSREDFDIHMSGSLEGIGALLREDDGHIKVVRIIPGSAAERQGQLQAEDIILSVAEKDGDPVDITDMRIRDAVSYIRGPKGTEVRLTVQKPDGRKVVIPIVRDVVQIEETYVKSTLLKDSKQDPIGYIRVPSFYRDFSATRNGGKGRNVTDDLRRELYKLKEQGISGLILDLRNNGGGALTDAVEISGLFLPGGPVVQVRNSQGMIRILEDEDTNVAWDGPMIVLVNQFSASASEILAAALQDYGRALIIGGAHTHGKGVVQAIMDLNRNLPLLHLKKYDDLGALKVTIQKFYRVNGKSTQLQGVTPDVVVPSGLDYLKSGEKYMDYALPSDQVENVGYHKWRGARFDIGRARSLGAVWVEKSEKFQAIREETEKARVRSEQTRVAVFLAGMKKERRELEQAREEARAAGLLAEDHEQEFTENKEEKSMAAKLEEDPFVQVALYLMEGKVTEEQTASTAR</sequence>
<evidence type="ECO:0000256" key="1">
    <source>
        <dbReference type="ARBA" id="ARBA00009179"/>
    </source>
</evidence>
<evidence type="ECO:0000313" key="9">
    <source>
        <dbReference type="EMBL" id="BCO10325.1"/>
    </source>
</evidence>
<dbReference type="Pfam" id="PF03572">
    <property type="entry name" value="Peptidase_S41"/>
    <property type="match status" value="1"/>
</dbReference>
<name>A0A915UB58_9BACT</name>
<dbReference type="AlphaFoldDB" id="A0A915UB58"/>
<dbReference type="InterPro" id="IPR020992">
    <property type="entry name" value="Tail_Prtase_C"/>
</dbReference>
<dbReference type="PROSITE" id="PS50106">
    <property type="entry name" value="PDZ"/>
    <property type="match status" value="1"/>
</dbReference>
<evidence type="ECO:0000256" key="3">
    <source>
        <dbReference type="ARBA" id="ARBA00022801"/>
    </source>
</evidence>
<dbReference type="InterPro" id="IPR005151">
    <property type="entry name" value="Tail-specific_protease"/>
</dbReference>
<dbReference type="NCBIfam" id="TIGR00225">
    <property type="entry name" value="prc"/>
    <property type="match status" value="1"/>
</dbReference>
<feature type="region of interest" description="Disordered" evidence="7">
    <location>
        <begin position="193"/>
        <end position="214"/>
    </location>
</feature>
<feature type="domain" description="PDZ" evidence="8">
    <location>
        <begin position="276"/>
        <end position="346"/>
    </location>
</feature>
<protein>
    <submittedName>
        <fullName evidence="9">Tail-specific protease</fullName>
    </submittedName>
</protein>
<evidence type="ECO:0000256" key="2">
    <source>
        <dbReference type="ARBA" id="ARBA00022670"/>
    </source>
</evidence>
<evidence type="ECO:0000256" key="7">
    <source>
        <dbReference type="SAM" id="MobiDB-lite"/>
    </source>
</evidence>
<dbReference type="InterPro" id="IPR001478">
    <property type="entry name" value="PDZ"/>
</dbReference>
<proteinExistence type="inferred from homology"/>
<organism evidence="9 10">
    <name type="scientific">Desulfolithobacter dissulfuricans</name>
    <dbReference type="NCBI Taxonomy" id="2795293"/>
    <lineage>
        <taxon>Bacteria</taxon>
        <taxon>Pseudomonadati</taxon>
        <taxon>Thermodesulfobacteriota</taxon>
        <taxon>Desulfobulbia</taxon>
        <taxon>Desulfobulbales</taxon>
        <taxon>Desulfobulbaceae</taxon>
        <taxon>Desulfolithobacter</taxon>
    </lineage>
</organism>
<dbReference type="Pfam" id="PF17804">
    <property type="entry name" value="TSP_NTD"/>
    <property type="match status" value="1"/>
</dbReference>
<accession>A0A915UB58</accession>
<comment type="similarity">
    <text evidence="1 5">Belongs to the peptidase S41A family.</text>
</comment>
<dbReference type="Gene3D" id="2.30.42.10">
    <property type="match status" value="1"/>
</dbReference>
<reference evidence="9" key="1">
    <citation type="submission" date="2020-12" db="EMBL/GenBank/DDBJ databases">
        <title>Desulfobium dissulfuricans gen. nov., sp. nov., a novel mesophilic, sulfate-reducing bacterium isolated from a deep-sea hydrothermal vent.</title>
        <authorList>
            <person name="Hashimoto Y."/>
            <person name="Tame A."/>
            <person name="Sawayama S."/>
            <person name="Miyazaki J."/>
            <person name="Takai K."/>
            <person name="Nakagawa S."/>
        </authorList>
    </citation>
    <scope>NUCLEOTIDE SEQUENCE</scope>
    <source>
        <strain evidence="9">GF1</strain>
    </source>
</reference>
<keyword evidence="6" id="KW-0175">Coiled coil</keyword>
<dbReference type="InterPro" id="IPR036034">
    <property type="entry name" value="PDZ_sf"/>
</dbReference>
<gene>
    <name evidence="9" type="ORF">GF1_27010</name>
</gene>
<dbReference type="InterPro" id="IPR040573">
    <property type="entry name" value="TSP_N"/>
</dbReference>
<dbReference type="KEGG" id="ddu:GF1_27010"/>
<evidence type="ECO:0000259" key="8">
    <source>
        <dbReference type="PROSITE" id="PS50106"/>
    </source>
</evidence>
<dbReference type="PANTHER" id="PTHR32060">
    <property type="entry name" value="TAIL-SPECIFIC PROTEASE"/>
    <property type="match status" value="1"/>
</dbReference>